<keyword evidence="4" id="KW-1185">Reference proteome</keyword>
<sequence>MKLIESVIIALFLNSLVISAFSQEQPVDLGAVKIPYKTAKVPPNNGTWKFCSDTTTKYVSYSVRLVPDSTPITPGFGITTVGKSPSTLGIGKGFVTELVNFSSFVSSLSCYESIVMSCDQDTGKIPIKTPAKYCLLVTNPFSNSQTINVAFSGTDTVFEKGGFTSPNDSGGNDKLFNYNFIEHLFILCLLAQYYPSSFKFLIT</sequence>
<evidence type="ECO:0000313" key="4">
    <source>
        <dbReference type="Proteomes" id="UP000247702"/>
    </source>
</evidence>
<evidence type="ECO:0000313" key="3">
    <source>
        <dbReference type="EMBL" id="GET03439.1"/>
    </source>
</evidence>
<name>A0A2Z6RTI1_9GLOM</name>
<proteinExistence type="predicted"/>
<dbReference type="OrthoDB" id="2338737at2759"/>
<dbReference type="EMBL" id="BEXD01003602">
    <property type="protein sequence ID" value="GBC01575.1"/>
    <property type="molecule type" value="Genomic_DNA"/>
</dbReference>
<dbReference type="Proteomes" id="UP000247702">
    <property type="component" value="Unassembled WGS sequence"/>
</dbReference>
<gene>
    <name evidence="3" type="ORF">RCL2_002978200</name>
    <name evidence="2" type="ORF">RclHR1_04240005</name>
</gene>
<evidence type="ECO:0000313" key="2">
    <source>
        <dbReference type="EMBL" id="GBC01575.1"/>
    </source>
</evidence>
<evidence type="ECO:0008006" key="5">
    <source>
        <dbReference type="Google" id="ProtNLM"/>
    </source>
</evidence>
<comment type="caution">
    <text evidence="2">The sequence shown here is derived from an EMBL/GenBank/DDBJ whole genome shotgun (WGS) entry which is preliminary data.</text>
</comment>
<protein>
    <recommendedName>
        <fullName evidence="5">Ubiquitin 3 binding protein But2 C-terminal domain-containing protein</fullName>
    </recommendedName>
</protein>
<dbReference type="Proteomes" id="UP000615446">
    <property type="component" value="Unassembled WGS sequence"/>
</dbReference>
<dbReference type="AlphaFoldDB" id="A0A2Z6RTI1"/>
<feature type="chain" id="PRO_5036060163" description="Ubiquitin 3 binding protein But2 C-terminal domain-containing protein" evidence="1">
    <location>
        <begin position="23"/>
        <end position="203"/>
    </location>
</feature>
<reference evidence="3" key="2">
    <citation type="submission" date="2019-10" db="EMBL/GenBank/DDBJ databases">
        <title>Conservation and host-specific expression of non-tandemly repeated heterogenous ribosome RNA gene in arbuscular mycorrhizal fungi.</title>
        <authorList>
            <person name="Maeda T."/>
            <person name="Kobayashi Y."/>
            <person name="Nakagawa T."/>
            <person name="Ezawa T."/>
            <person name="Yamaguchi K."/>
            <person name="Bino T."/>
            <person name="Nishimoto Y."/>
            <person name="Shigenobu S."/>
            <person name="Kawaguchi M."/>
        </authorList>
    </citation>
    <scope>NUCLEOTIDE SEQUENCE</scope>
    <source>
        <strain evidence="3">HR1</strain>
    </source>
</reference>
<feature type="signal peptide" evidence="1">
    <location>
        <begin position="1"/>
        <end position="22"/>
    </location>
</feature>
<organism evidence="2 4">
    <name type="scientific">Rhizophagus clarus</name>
    <dbReference type="NCBI Taxonomy" id="94130"/>
    <lineage>
        <taxon>Eukaryota</taxon>
        <taxon>Fungi</taxon>
        <taxon>Fungi incertae sedis</taxon>
        <taxon>Mucoromycota</taxon>
        <taxon>Glomeromycotina</taxon>
        <taxon>Glomeromycetes</taxon>
        <taxon>Glomerales</taxon>
        <taxon>Glomeraceae</taxon>
        <taxon>Rhizophagus</taxon>
    </lineage>
</organism>
<evidence type="ECO:0000256" key="1">
    <source>
        <dbReference type="SAM" id="SignalP"/>
    </source>
</evidence>
<reference evidence="2 4" key="1">
    <citation type="submission" date="2017-11" db="EMBL/GenBank/DDBJ databases">
        <title>The genome of Rhizophagus clarus HR1 reveals common genetic basis of auxotrophy among arbuscular mycorrhizal fungi.</title>
        <authorList>
            <person name="Kobayashi Y."/>
        </authorList>
    </citation>
    <scope>NUCLEOTIDE SEQUENCE [LARGE SCALE GENOMIC DNA]</scope>
    <source>
        <strain evidence="2 4">HR1</strain>
    </source>
</reference>
<keyword evidence="1" id="KW-0732">Signal</keyword>
<dbReference type="EMBL" id="BLAL01000324">
    <property type="protein sequence ID" value="GET03439.1"/>
    <property type="molecule type" value="Genomic_DNA"/>
</dbReference>
<accession>A0A2Z6RTI1</accession>